<evidence type="ECO:0000313" key="2">
    <source>
        <dbReference type="Proteomes" id="UP000565262"/>
    </source>
</evidence>
<dbReference type="NCBIfam" id="TIGR00481">
    <property type="entry name" value="YbhB/YbcL family Raf kinase inhibitor-like protein"/>
    <property type="match status" value="1"/>
</dbReference>
<protein>
    <submittedName>
        <fullName evidence="1">YbhB/YbcL family Raf kinase inhibitor-like protein</fullName>
    </submittedName>
</protein>
<organism evidence="1 2">
    <name type="scientific">Oceanospirillum sediminis</name>
    <dbReference type="NCBI Taxonomy" id="2760088"/>
    <lineage>
        <taxon>Bacteria</taxon>
        <taxon>Pseudomonadati</taxon>
        <taxon>Pseudomonadota</taxon>
        <taxon>Gammaproteobacteria</taxon>
        <taxon>Oceanospirillales</taxon>
        <taxon>Oceanospirillaceae</taxon>
        <taxon>Oceanospirillum</taxon>
    </lineage>
</organism>
<keyword evidence="2" id="KW-1185">Reference proteome</keyword>
<dbReference type="Gene3D" id="3.90.280.10">
    <property type="entry name" value="PEBP-like"/>
    <property type="match status" value="1"/>
</dbReference>
<dbReference type="PANTHER" id="PTHR30289">
    <property type="entry name" value="UNCHARACTERIZED PROTEIN YBCL-RELATED"/>
    <property type="match status" value="1"/>
</dbReference>
<accession>A0A839IX24</accession>
<reference evidence="1 2" key="1">
    <citation type="submission" date="2020-08" db="EMBL/GenBank/DDBJ databases">
        <title>Oceanospirillum sp. nov. isolated from marine sediment.</title>
        <authorList>
            <person name="Ji X."/>
        </authorList>
    </citation>
    <scope>NUCLEOTIDE SEQUENCE [LARGE SCALE GENOMIC DNA]</scope>
    <source>
        <strain evidence="1 2">D5</strain>
    </source>
</reference>
<dbReference type="EMBL" id="JACJFM010000057">
    <property type="protein sequence ID" value="MBB1489511.1"/>
    <property type="molecule type" value="Genomic_DNA"/>
</dbReference>
<proteinExistence type="predicted"/>
<sequence length="193" mass="20903">MNNIKQQSCAATGLLRSTVLASLIVAVPVYADMSVSSSDIQPGEMMSVVHEFKGFGCQGENLSPQLSWQGAPEKTRSFAVTAYDPDAPTGSGWWHWVLVNIPSDTTDLPRGAGQPDQPPLPAGSQQFRTDYGMNEFGGACPPQGHGVHRYQFTVFALDTERLELPAEASAALVGYYLNAHKLDSVTLEALYER</sequence>
<evidence type="ECO:0000313" key="1">
    <source>
        <dbReference type="EMBL" id="MBB1489511.1"/>
    </source>
</evidence>
<dbReference type="InterPro" id="IPR008914">
    <property type="entry name" value="PEBP"/>
</dbReference>
<dbReference type="CDD" id="cd00865">
    <property type="entry name" value="PEBP_bact_arch"/>
    <property type="match status" value="1"/>
</dbReference>
<dbReference type="AlphaFoldDB" id="A0A839IX24"/>
<comment type="caution">
    <text evidence="1">The sequence shown here is derived from an EMBL/GenBank/DDBJ whole genome shotgun (WGS) entry which is preliminary data.</text>
</comment>
<dbReference type="Pfam" id="PF01161">
    <property type="entry name" value="PBP"/>
    <property type="match status" value="1"/>
</dbReference>
<dbReference type="Proteomes" id="UP000565262">
    <property type="component" value="Unassembled WGS sequence"/>
</dbReference>
<gene>
    <name evidence="1" type="ORF">H4O21_23145</name>
</gene>
<name>A0A839IX24_9GAMM</name>
<dbReference type="InterPro" id="IPR036610">
    <property type="entry name" value="PEBP-like_sf"/>
</dbReference>
<dbReference type="SUPFAM" id="SSF49777">
    <property type="entry name" value="PEBP-like"/>
    <property type="match status" value="1"/>
</dbReference>
<dbReference type="PANTHER" id="PTHR30289:SF1">
    <property type="entry name" value="PEBP (PHOSPHATIDYLETHANOLAMINE-BINDING PROTEIN) FAMILY PROTEIN"/>
    <property type="match status" value="1"/>
</dbReference>
<dbReference type="InterPro" id="IPR005247">
    <property type="entry name" value="YbhB_YbcL/LppC-like"/>
</dbReference>